<keyword evidence="5 10" id="KW-0592">Phosphate transport</keyword>
<evidence type="ECO:0000256" key="8">
    <source>
        <dbReference type="ARBA" id="ARBA00023136"/>
    </source>
</evidence>
<proteinExistence type="inferred from homology"/>
<feature type="transmembrane region" description="Helical" evidence="9">
    <location>
        <begin position="253"/>
        <end position="275"/>
    </location>
</feature>
<dbReference type="EMBL" id="JACRSY010000028">
    <property type="protein sequence ID" value="MBC8580776.1"/>
    <property type="molecule type" value="Genomic_DNA"/>
</dbReference>
<comment type="caution">
    <text evidence="12">The sequence shown here is derived from an EMBL/GenBank/DDBJ whole genome shotgun (WGS) entry which is preliminary data.</text>
</comment>
<gene>
    <name evidence="12" type="primary">pstC</name>
    <name evidence="12" type="ORF">H8718_14745</name>
</gene>
<dbReference type="PANTHER" id="PTHR30425:SF1">
    <property type="entry name" value="PHOSPHATE TRANSPORT SYSTEM PERMEASE PROTEIN PSTC"/>
    <property type="match status" value="1"/>
</dbReference>
<dbReference type="GO" id="GO:0005315">
    <property type="term" value="F:phosphate transmembrane transporter activity"/>
    <property type="evidence" value="ECO:0007669"/>
    <property type="project" value="InterPro"/>
</dbReference>
<keyword evidence="3 9" id="KW-0813">Transport</keyword>
<keyword evidence="13" id="KW-1185">Reference proteome</keyword>
<dbReference type="Gene3D" id="1.10.3720.10">
    <property type="entry name" value="MetI-like"/>
    <property type="match status" value="1"/>
</dbReference>
<feature type="transmembrane region" description="Helical" evidence="9">
    <location>
        <begin position="12"/>
        <end position="35"/>
    </location>
</feature>
<evidence type="ECO:0000313" key="12">
    <source>
        <dbReference type="EMBL" id="MBC8580776.1"/>
    </source>
</evidence>
<dbReference type="InterPro" id="IPR035906">
    <property type="entry name" value="MetI-like_sf"/>
</dbReference>
<sequence length="293" mass="31328">MDKVMKKVFWCFAALTMTVVAFMGVYIIANGLPFFKHTSLWAFLTGKNWMPSGEIFGIFPMLVASLYATIGAMVIAIIVGVSTAIVLVELLPAKLAALLSAAVDLLAGIPSVIYGFWGLMVVVPLINDLWGGKGAGSSLLAVIFILALMVLPTVIRMTEVSLRAVPNEYKEGALALGSSRLQYIFKVQLKAASSGTLAGIILAIGRALGETMAVILVAGNTALLPQSITDPVRTLTANIAIEMGYASGVHQQALFATGMVLFVLIIAINLAMHMLNTRTERRERRESKGKNTL</sequence>
<dbReference type="CDD" id="cd06261">
    <property type="entry name" value="TM_PBP2"/>
    <property type="match status" value="1"/>
</dbReference>
<comment type="similarity">
    <text evidence="2 10">Belongs to the binding-protein-dependent transport system permease family. CysTW subfamily.</text>
</comment>
<evidence type="ECO:0000256" key="9">
    <source>
        <dbReference type="RuleBase" id="RU363032"/>
    </source>
</evidence>
<comment type="subcellular location">
    <subcellularLocation>
        <location evidence="1 9">Cell membrane</location>
        <topology evidence="1 9">Multi-pass membrane protein</topology>
    </subcellularLocation>
</comment>
<dbReference type="GO" id="GO:0005886">
    <property type="term" value="C:plasma membrane"/>
    <property type="evidence" value="ECO:0007669"/>
    <property type="project" value="UniProtKB-SubCell"/>
</dbReference>
<evidence type="ECO:0000256" key="7">
    <source>
        <dbReference type="ARBA" id="ARBA00022989"/>
    </source>
</evidence>
<evidence type="ECO:0000256" key="6">
    <source>
        <dbReference type="ARBA" id="ARBA00022692"/>
    </source>
</evidence>
<dbReference type="PROSITE" id="PS50928">
    <property type="entry name" value="ABC_TM1"/>
    <property type="match status" value="1"/>
</dbReference>
<evidence type="ECO:0000256" key="5">
    <source>
        <dbReference type="ARBA" id="ARBA00022592"/>
    </source>
</evidence>
<keyword evidence="4 10" id="KW-1003">Cell membrane</keyword>
<name>A0A926IFP7_9FIRM</name>
<evidence type="ECO:0000256" key="10">
    <source>
        <dbReference type="RuleBase" id="RU363054"/>
    </source>
</evidence>
<dbReference type="Pfam" id="PF00528">
    <property type="entry name" value="BPD_transp_1"/>
    <property type="match status" value="1"/>
</dbReference>
<dbReference type="InterPro" id="IPR000515">
    <property type="entry name" value="MetI-like"/>
</dbReference>
<feature type="domain" description="ABC transmembrane type-1" evidence="11">
    <location>
        <begin position="62"/>
        <end position="272"/>
    </location>
</feature>
<organism evidence="12 13">
    <name type="scientific">Zhenhengia yiwuensis</name>
    <dbReference type="NCBI Taxonomy" id="2763666"/>
    <lineage>
        <taxon>Bacteria</taxon>
        <taxon>Bacillati</taxon>
        <taxon>Bacillota</taxon>
        <taxon>Clostridia</taxon>
        <taxon>Lachnospirales</taxon>
        <taxon>Lachnospiraceae</taxon>
        <taxon>Zhenhengia</taxon>
    </lineage>
</organism>
<dbReference type="SUPFAM" id="SSF161098">
    <property type="entry name" value="MetI-like"/>
    <property type="match status" value="1"/>
</dbReference>
<evidence type="ECO:0000259" key="11">
    <source>
        <dbReference type="PROSITE" id="PS50928"/>
    </source>
</evidence>
<dbReference type="InterPro" id="IPR051124">
    <property type="entry name" value="Phosphate_Transport_Permease"/>
</dbReference>
<feature type="transmembrane region" description="Helical" evidence="9">
    <location>
        <begin position="95"/>
        <end position="117"/>
    </location>
</feature>
<evidence type="ECO:0000256" key="4">
    <source>
        <dbReference type="ARBA" id="ARBA00022475"/>
    </source>
</evidence>
<dbReference type="GO" id="GO:0006817">
    <property type="term" value="P:phosphate ion transport"/>
    <property type="evidence" value="ECO:0007669"/>
    <property type="project" value="UniProtKB-KW"/>
</dbReference>
<dbReference type="InterPro" id="IPR011864">
    <property type="entry name" value="Phosphate_PstC"/>
</dbReference>
<evidence type="ECO:0000256" key="2">
    <source>
        <dbReference type="ARBA" id="ARBA00007069"/>
    </source>
</evidence>
<feature type="transmembrane region" description="Helical" evidence="9">
    <location>
        <begin position="196"/>
        <end position="218"/>
    </location>
</feature>
<feature type="transmembrane region" description="Helical" evidence="9">
    <location>
        <begin position="137"/>
        <end position="155"/>
    </location>
</feature>
<evidence type="ECO:0000256" key="3">
    <source>
        <dbReference type="ARBA" id="ARBA00022448"/>
    </source>
</evidence>
<keyword evidence="7 9" id="KW-1133">Transmembrane helix</keyword>
<dbReference type="NCBIfam" id="TIGR02138">
    <property type="entry name" value="phosphate_pstC"/>
    <property type="match status" value="1"/>
</dbReference>
<evidence type="ECO:0000313" key="13">
    <source>
        <dbReference type="Proteomes" id="UP000655830"/>
    </source>
</evidence>
<protein>
    <recommendedName>
        <fullName evidence="10">Phosphate transport system permease protein</fullName>
    </recommendedName>
</protein>
<accession>A0A926IFP7</accession>
<keyword evidence="8 9" id="KW-0472">Membrane</keyword>
<dbReference type="RefSeq" id="WP_249333484.1">
    <property type="nucleotide sequence ID" value="NZ_JACRSY010000028.1"/>
</dbReference>
<reference evidence="12" key="1">
    <citation type="submission" date="2020-08" db="EMBL/GenBank/DDBJ databases">
        <title>Genome public.</title>
        <authorList>
            <person name="Liu C."/>
            <person name="Sun Q."/>
        </authorList>
    </citation>
    <scope>NUCLEOTIDE SEQUENCE</scope>
    <source>
        <strain evidence="12">NSJ-12</strain>
    </source>
</reference>
<feature type="transmembrane region" description="Helical" evidence="9">
    <location>
        <begin position="55"/>
        <end position="88"/>
    </location>
</feature>
<dbReference type="AlphaFoldDB" id="A0A926IFP7"/>
<evidence type="ECO:0000256" key="1">
    <source>
        <dbReference type="ARBA" id="ARBA00004651"/>
    </source>
</evidence>
<dbReference type="PANTHER" id="PTHR30425">
    <property type="entry name" value="PHOSPHATE TRANSPORT SYSTEM PERMEASE PROTEIN PST"/>
    <property type="match status" value="1"/>
</dbReference>
<comment type="function">
    <text evidence="10">Part of the binding-protein-dependent transport system for phosphate; probably responsible for the translocation of the substrate across the membrane.</text>
</comment>
<dbReference type="Proteomes" id="UP000655830">
    <property type="component" value="Unassembled WGS sequence"/>
</dbReference>
<keyword evidence="6 9" id="KW-0812">Transmembrane</keyword>